<dbReference type="Pfam" id="PF00930">
    <property type="entry name" value="DPPIV_N"/>
    <property type="match status" value="1"/>
</dbReference>
<accession>A0A373A645</accession>
<dbReference type="InterPro" id="IPR050278">
    <property type="entry name" value="Serine_Prot_S9B/DPPIV"/>
</dbReference>
<keyword evidence="4" id="KW-1185">Reference proteome</keyword>
<dbReference type="RefSeq" id="WP_117491758.1">
    <property type="nucleotide sequence ID" value="NZ_QVIG01000001.1"/>
</dbReference>
<dbReference type="PANTHER" id="PTHR11731">
    <property type="entry name" value="PROTEASE FAMILY S9B,C DIPEPTIDYL-PEPTIDASE IV-RELATED"/>
    <property type="match status" value="1"/>
</dbReference>
<dbReference type="AlphaFoldDB" id="A0A373A645"/>
<organism evidence="3 4">
    <name type="scientific">Kitasatospora xanthocidica</name>
    <dbReference type="NCBI Taxonomy" id="83382"/>
    <lineage>
        <taxon>Bacteria</taxon>
        <taxon>Bacillati</taxon>
        <taxon>Actinomycetota</taxon>
        <taxon>Actinomycetes</taxon>
        <taxon>Kitasatosporales</taxon>
        <taxon>Streptomycetaceae</taxon>
        <taxon>Kitasatospora</taxon>
    </lineage>
</organism>
<name>A0A373A645_9ACTN</name>
<dbReference type="Gene3D" id="3.40.50.1820">
    <property type="entry name" value="alpha/beta hydrolase"/>
    <property type="match status" value="1"/>
</dbReference>
<dbReference type="SUPFAM" id="SSF53474">
    <property type="entry name" value="alpha/beta-Hydrolases"/>
    <property type="match status" value="1"/>
</dbReference>
<dbReference type="SUPFAM" id="SSF82171">
    <property type="entry name" value="DPP6 N-terminal domain-like"/>
    <property type="match status" value="1"/>
</dbReference>
<dbReference type="PANTHER" id="PTHR11731:SF193">
    <property type="entry name" value="DIPEPTIDYL PEPTIDASE 9"/>
    <property type="match status" value="1"/>
</dbReference>
<sequence>MTTPSLPRQLARTRRFTLGVPTRPEPSADGATVLFLRGRSGTDPLACLWALDTATGQERLLADPAALGADEGIAAYSTDATGTLAAFALDGALWLADTAAGTVRSVPVPGPPQDPRLDPTGHRIAYVRGGALRVVGVDGTDDRPLAEPEAEDVSYGLAEYVAAEEMHRDRGHWWSPDGTALLVARVDDRPLARLFPADPADPHRPPRAVRYPLAGTANAEVSLRLLGLDGSDTEVRWDRAAFEYLTAAGWDGHGPYAAVQSRDQRTVLVVAVEPDGTTRPLAERRDAHWVELLPGLPARTTGGALVDTADLGDTRHLTVDGEPVTPPGLQLRAVLGTEGEQVLFTASEEPTETHLWTYGPDGGIRRLSDGPGLHTGVRRGGTLVLTTRTPGHPGGFTTALREGSAPCPLTSYAEPPVVTAAPELLRLGPHALRATLFLPAGHRPGDGPLPVLLDPYGGPATQKATTGGLWWDQVSQWFADQGFAVLVVDGRGTPGRGPRWEKAVYGDKATLPLADQVEGLRAAARLRPGLLDLDRVGIRGWSYGGYLAALAVLRRPDVFHAASAGAAPTDWRFYDTHWQERFLGHPDEHPEHYDSGSLIAEAPKLSRPLLLIQGLADDNVYPAHTLRLSAALLAAGRPHEVLPLRATGHRPTDEAVVENLLHHELHFLRRSLGMK</sequence>
<comment type="caution">
    <text evidence="3">The sequence shown here is derived from an EMBL/GenBank/DDBJ whole genome shotgun (WGS) entry which is preliminary data.</text>
</comment>
<dbReference type="Pfam" id="PF00326">
    <property type="entry name" value="Peptidase_S9"/>
    <property type="match status" value="1"/>
</dbReference>
<gene>
    <name evidence="3" type="ORF">DR950_21210</name>
</gene>
<protein>
    <submittedName>
        <fullName evidence="3">S9 family peptidase</fullName>
    </submittedName>
</protein>
<evidence type="ECO:0000313" key="3">
    <source>
        <dbReference type="EMBL" id="RGD63030.1"/>
    </source>
</evidence>
<feature type="domain" description="Peptidase S9 prolyl oligopeptidase catalytic" evidence="1">
    <location>
        <begin position="473"/>
        <end position="674"/>
    </location>
</feature>
<dbReference type="GO" id="GO:0008239">
    <property type="term" value="F:dipeptidyl-peptidase activity"/>
    <property type="evidence" value="ECO:0007669"/>
    <property type="project" value="TreeGrafter"/>
</dbReference>
<dbReference type="GO" id="GO:0006508">
    <property type="term" value="P:proteolysis"/>
    <property type="evidence" value="ECO:0007669"/>
    <property type="project" value="InterPro"/>
</dbReference>
<dbReference type="InterPro" id="IPR001375">
    <property type="entry name" value="Peptidase_S9_cat"/>
</dbReference>
<proteinExistence type="predicted"/>
<evidence type="ECO:0000259" key="1">
    <source>
        <dbReference type="Pfam" id="PF00326"/>
    </source>
</evidence>
<reference evidence="3 4" key="1">
    <citation type="submission" date="2018-08" db="EMBL/GenBank/DDBJ databases">
        <title>Diversity &amp; Physiological Properties of Lignin-Decomposing Actinobacteria from Soil.</title>
        <authorList>
            <person name="Roh S.G."/>
            <person name="Kim S.B."/>
        </authorList>
    </citation>
    <scope>NUCLEOTIDE SEQUENCE [LARGE SCALE GENOMIC DNA]</scope>
    <source>
        <strain evidence="3 4">MMS17-GH009</strain>
    </source>
</reference>
<dbReference type="InterPro" id="IPR029058">
    <property type="entry name" value="AB_hydrolase_fold"/>
</dbReference>
<evidence type="ECO:0000259" key="2">
    <source>
        <dbReference type="Pfam" id="PF00930"/>
    </source>
</evidence>
<evidence type="ECO:0000313" key="4">
    <source>
        <dbReference type="Proteomes" id="UP000263377"/>
    </source>
</evidence>
<dbReference type="GO" id="GO:0008236">
    <property type="term" value="F:serine-type peptidase activity"/>
    <property type="evidence" value="ECO:0007669"/>
    <property type="project" value="InterPro"/>
</dbReference>
<dbReference type="InterPro" id="IPR002469">
    <property type="entry name" value="Peptidase_S9B_N"/>
</dbReference>
<feature type="domain" description="Dipeptidylpeptidase IV N-terminal" evidence="2">
    <location>
        <begin position="90"/>
        <end position="356"/>
    </location>
</feature>
<dbReference type="Proteomes" id="UP000263377">
    <property type="component" value="Unassembled WGS sequence"/>
</dbReference>
<dbReference type="EMBL" id="QVIG01000001">
    <property type="protein sequence ID" value="RGD63030.1"/>
    <property type="molecule type" value="Genomic_DNA"/>
</dbReference>
<dbReference type="Gene3D" id="2.140.10.30">
    <property type="entry name" value="Dipeptidylpeptidase IV, N-terminal domain"/>
    <property type="match status" value="1"/>
</dbReference>